<sequence length="111" mass="12241">MDEPDGESQTRVEEDDASLLNIFQRYDGYDWMSDPKGVLLQSSNDQPLIDLPYSPEYETEPGLSPDSNLQGGLFSTPMSTDQYSGMPATPSQHDLEFSNNSLVPGVPNPPM</sequence>
<dbReference type="AlphaFoldDB" id="A0A6V8R1A9"/>
<gene>
    <name evidence="2" type="ORF">TASIC1_0011020800</name>
</gene>
<feature type="region of interest" description="Disordered" evidence="1">
    <location>
        <begin position="56"/>
        <end position="111"/>
    </location>
</feature>
<accession>A0A6V8R1A9</accession>
<evidence type="ECO:0000256" key="1">
    <source>
        <dbReference type="SAM" id="MobiDB-lite"/>
    </source>
</evidence>
<evidence type="ECO:0000313" key="3">
    <source>
        <dbReference type="Proteomes" id="UP000517252"/>
    </source>
</evidence>
<organism evidence="2 3">
    <name type="scientific">Trichoderma asperellum</name>
    <name type="common">Filamentous fungus</name>
    <dbReference type="NCBI Taxonomy" id="101201"/>
    <lineage>
        <taxon>Eukaryota</taxon>
        <taxon>Fungi</taxon>
        <taxon>Dikarya</taxon>
        <taxon>Ascomycota</taxon>
        <taxon>Pezizomycotina</taxon>
        <taxon>Sordariomycetes</taxon>
        <taxon>Hypocreomycetidae</taxon>
        <taxon>Hypocreales</taxon>
        <taxon>Hypocreaceae</taxon>
        <taxon>Trichoderma</taxon>
    </lineage>
</organism>
<protein>
    <submittedName>
        <fullName evidence="2">Uncharacterized protein</fullName>
    </submittedName>
</protein>
<reference evidence="2 3" key="1">
    <citation type="submission" date="2020-07" db="EMBL/GenBank/DDBJ databases">
        <title>Trichoderma asperellum IC-1 whole genome shotgun sequence.</title>
        <authorList>
            <person name="Kanamasa S."/>
            <person name="Takahashi H."/>
        </authorList>
    </citation>
    <scope>NUCLEOTIDE SEQUENCE [LARGE SCALE GENOMIC DNA]</scope>
    <source>
        <strain evidence="2 3">IC-1</strain>
    </source>
</reference>
<comment type="caution">
    <text evidence="2">The sequence shown here is derived from an EMBL/GenBank/DDBJ whole genome shotgun (WGS) entry which is preliminary data.</text>
</comment>
<dbReference type="EMBL" id="BLZH01000011">
    <property type="protein sequence ID" value="GFP58841.1"/>
    <property type="molecule type" value="Genomic_DNA"/>
</dbReference>
<dbReference type="OrthoDB" id="10382556at2759"/>
<proteinExistence type="predicted"/>
<name>A0A6V8R1A9_TRIAP</name>
<feature type="compositionally biased region" description="Polar residues" evidence="1">
    <location>
        <begin position="76"/>
        <end position="102"/>
    </location>
</feature>
<dbReference type="Proteomes" id="UP000517252">
    <property type="component" value="Unassembled WGS sequence"/>
</dbReference>
<evidence type="ECO:0000313" key="2">
    <source>
        <dbReference type="EMBL" id="GFP58841.1"/>
    </source>
</evidence>